<evidence type="ECO:0000256" key="2">
    <source>
        <dbReference type="SAM" id="Phobius"/>
    </source>
</evidence>
<name>A0A376BZH6_9FLAO</name>
<keyword evidence="2" id="KW-0812">Transmembrane</keyword>
<evidence type="ECO:0000313" key="3">
    <source>
        <dbReference type="EMBL" id="SSZ46891.1"/>
    </source>
</evidence>
<protein>
    <recommendedName>
        <fullName evidence="5">Transport protein TonB</fullName>
    </recommendedName>
</protein>
<organism evidence="3 4">
    <name type="scientific">Bergeyella zoohelcum</name>
    <dbReference type="NCBI Taxonomy" id="1015"/>
    <lineage>
        <taxon>Bacteria</taxon>
        <taxon>Pseudomonadati</taxon>
        <taxon>Bacteroidota</taxon>
        <taxon>Flavobacteriia</taxon>
        <taxon>Flavobacteriales</taxon>
        <taxon>Weeksellaceae</taxon>
        <taxon>Bergeyella</taxon>
    </lineage>
</organism>
<evidence type="ECO:0000313" key="4">
    <source>
        <dbReference type="Proteomes" id="UP000255515"/>
    </source>
</evidence>
<feature type="compositionally biased region" description="Basic and acidic residues" evidence="1">
    <location>
        <begin position="93"/>
        <end position="130"/>
    </location>
</feature>
<dbReference type="EMBL" id="UFTJ01000001">
    <property type="protein sequence ID" value="SSZ46891.1"/>
    <property type="molecule type" value="Genomic_DNA"/>
</dbReference>
<feature type="transmembrane region" description="Helical" evidence="2">
    <location>
        <begin position="16"/>
        <end position="35"/>
    </location>
</feature>
<dbReference type="RefSeq" id="WP_002686701.1">
    <property type="nucleotide sequence ID" value="NZ_UFTJ01000001.1"/>
</dbReference>
<accession>A0A376BZH6</accession>
<dbReference type="Proteomes" id="UP000255515">
    <property type="component" value="Unassembled WGS sequence"/>
</dbReference>
<keyword evidence="2" id="KW-1133">Transmembrane helix</keyword>
<evidence type="ECO:0000256" key="1">
    <source>
        <dbReference type="SAM" id="MobiDB-lite"/>
    </source>
</evidence>
<reference evidence="3 4" key="1">
    <citation type="submission" date="2018-06" db="EMBL/GenBank/DDBJ databases">
        <authorList>
            <consortium name="Pathogen Informatics"/>
            <person name="Doyle S."/>
        </authorList>
    </citation>
    <scope>NUCLEOTIDE SEQUENCE [LARGE SCALE GENOMIC DNA]</scope>
    <source>
        <strain evidence="3 4">NCTC11661</strain>
    </source>
</reference>
<evidence type="ECO:0008006" key="5">
    <source>
        <dbReference type="Google" id="ProtNLM"/>
    </source>
</evidence>
<dbReference type="AlphaFoldDB" id="A0A376BZH6"/>
<feature type="compositionally biased region" description="Low complexity" evidence="1">
    <location>
        <begin position="131"/>
        <end position="154"/>
    </location>
</feature>
<feature type="region of interest" description="Disordered" evidence="1">
    <location>
        <begin position="81"/>
        <end position="202"/>
    </location>
</feature>
<keyword evidence="2" id="KW-0472">Membrane</keyword>
<sequence length="291" mass="31005">MQYTARKEVRKKEKRLSAALTLLIWGSIMLFFFLYRISMPKEEEKTEVVTTMLINFGDNRNGKGVEEPMEQEGSKVKADAIEAPTPSVTPEPMVKKTEKAPKEDKIISGKSEKSTIKKNELKENTHKNTDKTTATKQKNNKKNTGTPTTTGVKKSSASGGDGQGNAAVGNLIRGRGTKPGSQGTGEGVGNAGDPLGGDGYGDSRVGVDRKLVGFIPGTMGRGGSHPAHSCSATGTIVIAYTVDKNGKIISARRASGVTDPCIVSTATAWVKQFVKAEKANFSSTGTYKISF</sequence>
<proteinExistence type="predicted"/>
<gene>
    <name evidence="3" type="ORF">NCTC11661_00553</name>
</gene>
<feature type="compositionally biased region" description="Gly residues" evidence="1">
    <location>
        <begin position="182"/>
        <end position="200"/>
    </location>
</feature>